<keyword evidence="3" id="KW-1185">Reference proteome</keyword>
<name>A0AAE0J171_9PEZI</name>
<dbReference type="GeneID" id="87868036"/>
<dbReference type="EMBL" id="JAUEPP010000009">
    <property type="protein sequence ID" value="KAK3335033.1"/>
    <property type="molecule type" value="Genomic_DNA"/>
</dbReference>
<evidence type="ECO:0000256" key="1">
    <source>
        <dbReference type="SAM" id="MobiDB-lite"/>
    </source>
</evidence>
<feature type="region of interest" description="Disordered" evidence="1">
    <location>
        <begin position="1"/>
        <end position="87"/>
    </location>
</feature>
<feature type="compositionally biased region" description="Gly residues" evidence="1">
    <location>
        <begin position="28"/>
        <end position="38"/>
    </location>
</feature>
<evidence type="ECO:0000313" key="3">
    <source>
        <dbReference type="Proteomes" id="UP001278500"/>
    </source>
</evidence>
<reference evidence="2" key="1">
    <citation type="journal article" date="2023" name="Mol. Phylogenet. Evol.">
        <title>Genome-scale phylogeny and comparative genomics of the fungal order Sordariales.</title>
        <authorList>
            <person name="Hensen N."/>
            <person name="Bonometti L."/>
            <person name="Westerberg I."/>
            <person name="Brannstrom I.O."/>
            <person name="Guillou S."/>
            <person name="Cros-Aarteil S."/>
            <person name="Calhoun S."/>
            <person name="Haridas S."/>
            <person name="Kuo A."/>
            <person name="Mondo S."/>
            <person name="Pangilinan J."/>
            <person name="Riley R."/>
            <person name="LaButti K."/>
            <person name="Andreopoulos B."/>
            <person name="Lipzen A."/>
            <person name="Chen C."/>
            <person name="Yan M."/>
            <person name="Daum C."/>
            <person name="Ng V."/>
            <person name="Clum A."/>
            <person name="Steindorff A."/>
            <person name="Ohm R.A."/>
            <person name="Martin F."/>
            <person name="Silar P."/>
            <person name="Natvig D.O."/>
            <person name="Lalanne C."/>
            <person name="Gautier V."/>
            <person name="Ament-Velasquez S.L."/>
            <person name="Kruys A."/>
            <person name="Hutchinson M.I."/>
            <person name="Powell A.J."/>
            <person name="Barry K."/>
            <person name="Miller A.N."/>
            <person name="Grigoriev I.V."/>
            <person name="Debuchy R."/>
            <person name="Gladieux P."/>
            <person name="Hiltunen Thoren M."/>
            <person name="Johannesson H."/>
        </authorList>
    </citation>
    <scope>NUCLEOTIDE SEQUENCE</scope>
    <source>
        <strain evidence="2">CBS 560.94</strain>
    </source>
</reference>
<protein>
    <submittedName>
        <fullName evidence="2">Uncharacterized protein</fullName>
    </submittedName>
</protein>
<gene>
    <name evidence="2" type="ORF">B0H65DRAFT_583459</name>
</gene>
<comment type="caution">
    <text evidence="2">The sequence shown here is derived from an EMBL/GenBank/DDBJ whole genome shotgun (WGS) entry which is preliminary data.</text>
</comment>
<feature type="compositionally biased region" description="Low complexity" evidence="1">
    <location>
        <begin position="39"/>
        <end position="49"/>
    </location>
</feature>
<dbReference type="AlphaFoldDB" id="A0AAE0J171"/>
<accession>A0AAE0J171</accession>
<dbReference type="Proteomes" id="UP001278500">
    <property type="component" value="Unassembled WGS sequence"/>
</dbReference>
<feature type="compositionally biased region" description="Low complexity" evidence="1">
    <location>
        <begin position="1"/>
        <end position="12"/>
    </location>
</feature>
<dbReference type="RefSeq" id="XP_062677199.1">
    <property type="nucleotide sequence ID" value="XM_062830882.1"/>
</dbReference>
<organism evidence="2 3">
    <name type="scientific">Neurospora tetraspora</name>
    <dbReference type="NCBI Taxonomy" id="94610"/>
    <lineage>
        <taxon>Eukaryota</taxon>
        <taxon>Fungi</taxon>
        <taxon>Dikarya</taxon>
        <taxon>Ascomycota</taxon>
        <taxon>Pezizomycotina</taxon>
        <taxon>Sordariomycetes</taxon>
        <taxon>Sordariomycetidae</taxon>
        <taxon>Sordariales</taxon>
        <taxon>Sordariaceae</taxon>
        <taxon>Neurospora</taxon>
    </lineage>
</organism>
<evidence type="ECO:0000313" key="2">
    <source>
        <dbReference type="EMBL" id="KAK3335033.1"/>
    </source>
</evidence>
<sequence length="129" mass="12340">MSSNNSGSSSGGYNLTGSCISTTRNSGSGSGTTSGTTGGSSSSSYNSSTSRHDSGYATGGGSASSSGGSSAGGSSGHQGSGGSLGGVRQSKYVGMEAEVAGRLHNTFSLPDIKFCCGMRVPTASALRSG</sequence>
<proteinExistence type="predicted"/>
<feature type="compositionally biased region" description="Gly residues" evidence="1">
    <location>
        <begin position="69"/>
        <end position="85"/>
    </location>
</feature>
<reference evidence="2" key="2">
    <citation type="submission" date="2023-06" db="EMBL/GenBank/DDBJ databases">
        <authorList>
            <consortium name="Lawrence Berkeley National Laboratory"/>
            <person name="Haridas S."/>
            <person name="Hensen N."/>
            <person name="Bonometti L."/>
            <person name="Westerberg I."/>
            <person name="Brannstrom I.O."/>
            <person name="Guillou S."/>
            <person name="Cros-Aarteil S."/>
            <person name="Calhoun S."/>
            <person name="Kuo A."/>
            <person name="Mondo S."/>
            <person name="Pangilinan J."/>
            <person name="Riley R."/>
            <person name="Labutti K."/>
            <person name="Andreopoulos B."/>
            <person name="Lipzen A."/>
            <person name="Chen C."/>
            <person name="Yanf M."/>
            <person name="Daum C."/>
            <person name="Ng V."/>
            <person name="Clum A."/>
            <person name="Steindorff A."/>
            <person name="Ohm R."/>
            <person name="Martin F."/>
            <person name="Silar P."/>
            <person name="Natvig D."/>
            <person name="Lalanne C."/>
            <person name="Gautier V."/>
            <person name="Ament-Velasquez S.L."/>
            <person name="Kruys A."/>
            <person name="Hutchinson M.I."/>
            <person name="Powell A.J."/>
            <person name="Barry K."/>
            <person name="Miller A.N."/>
            <person name="Grigoriev I.V."/>
            <person name="Debuchy R."/>
            <person name="Gladieux P."/>
            <person name="Thoren M.H."/>
            <person name="Johannesson H."/>
        </authorList>
    </citation>
    <scope>NUCLEOTIDE SEQUENCE</scope>
    <source>
        <strain evidence="2">CBS 560.94</strain>
    </source>
</reference>